<protein>
    <submittedName>
        <fullName evidence="1">Uncharacterized protein</fullName>
    </submittedName>
</protein>
<dbReference type="Pfam" id="PF19986">
    <property type="entry name" value="DUF6422"/>
    <property type="match status" value="1"/>
</dbReference>
<gene>
    <name evidence="1" type="ORF">V1286_005583</name>
</gene>
<reference evidence="1 2" key="1">
    <citation type="submission" date="2024-02" db="EMBL/GenBank/DDBJ databases">
        <title>Adaptive strategies in a cosmopolitan and abundant soil bacterium.</title>
        <authorList>
            <person name="Carini P."/>
        </authorList>
    </citation>
    <scope>NUCLEOTIDE SEQUENCE [LARGE SCALE GENOMIC DNA]</scope>
    <source>
        <strain evidence="1 2">AZCC 1608</strain>
    </source>
</reference>
<dbReference type="EMBL" id="JAZHRV010000001">
    <property type="protein sequence ID" value="MEH2558054.1"/>
    <property type="molecule type" value="Genomic_DNA"/>
</dbReference>
<organism evidence="1 2">
    <name type="scientific">Bradyrhizobium algeriense</name>
    <dbReference type="NCBI Taxonomy" id="634784"/>
    <lineage>
        <taxon>Bacteria</taxon>
        <taxon>Pseudomonadati</taxon>
        <taxon>Pseudomonadota</taxon>
        <taxon>Alphaproteobacteria</taxon>
        <taxon>Hyphomicrobiales</taxon>
        <taxon>Nitrobacteraceae</taxon>
        <taxon>Bradyrhizobium</taxon>
    </lineage>
</organism>
<evidence type="ECO:0000313" key="1">
    <source>
        <dbReference type="EMBL" id="MEH2558054.1"/>
    </source>
</evidence>
<sequence length="104" mass="11222">MSKYPSLENLNREQSDALEKGSFLIISARKEAAAMLRRAGVELPEDGFGFRSPCFAHEDGHGRCGCRDYEGDGGTCLTRVTVDPGTTPVPVRSCGHPASKHRGT</sequence>
<comment type="caution">
    <text evidence="1">The sequence shown here is derived from an EMBL/GenBank/DDBJ whole genome shotgun (WGS) entry which is preliminary data.</text>
</comment>
<keyword evidence="2" id="KW-1185">Reference proteome</keyword>
<dbReference type="InterPro" id="IPR046307">
    <property type="entry name" value="DUF6422"/>
</dbReference>
<accession>A0ABU8BIT8</accession>
<dbReference type="RefSeq" id="WP_417021188.1">
    <property type="nucleotide sequence ID" value="NZ_JAZHRV010000001.1"/>
</dbReference>
<name>A0ABU8BIT8_9BRAD</name>
<evidence type="ECO:0000313" key="2">
    <source>
        <dbReference type="Proteomes" id="UP001364224"/>
    </source>
</evidence>
<proteinExistence type="predicted"/>
<dbReference type="Proteomes" id="UP001364224">
    <property type="component" value="Unassembled WGS sequence"/>
</dbReference>